<dbReference type="AlphaFoldDB" id="A0A381VCG6"/>
<organism evidence="2">
    <name type="scientific">marine metagenome</name>
    <dbReference type="NCBI Taxonomy" id="408172"/>
    <lineage>
        <taxon>unclassified sequences</taxon>
        <taxon>metagenomes</taxon>
        <taxon>ecological metagenomes</taxon>
    </lineage>
</organism>
<dbReference type="Gene3D" id="3.10.490.10">
    <property type="entry name" value="Gamma-glutamyl cyclotransferase-like"/>
    <property type="match status" value="1"/>
</dbReference>
<dbReference type="PANTHER" id="PTHR12935">
    <property type="entry name" value="GAMMA-GLUTAMYLCYCLOTRANSFERASE"/>
    <property type="match status" value="1"/>
</dbReference>
<name>A0A381VCG6_9ZZZZ</name>
<gene>
    <name evidence="2" type="ORF">METZ01_LOCUS90906</name>
</gene>
<proteinExistence type="predicted"/>
<dbReference type="InterPro" id="IPR017939">
    <property type="entry name" value="G-Glutamylcylcotransferase"/>
</dbReference>
<evidence type="ECO:0000313" key="2">
    <source>
        <dbReference type="EMBL" id="SVA38052.1"/>
    </source>
</evidence>
<evidence type="ECO:0008006" key="3">
    <source>
        <dbReference type="Google" id="ProtNLM"/>
    </source>
</evidence>
<keyword evidence="1" id="KW-0456">Lyase</keyword>
<protein>
    <recommendedName>
        <fullName evidence="3">Gamma-glutamylcyclotransferase AIG2-like domain-containing protein</fullName>
    </recommendedName>
</protein>
<dbReference type="SUPFAM" id="SSF110857">
    <property type="entry name" value="Gamma-glutamyl cyclotransferase-like"/>
    <property type="match status" value="1"/>
</dbReference>
<accession>A0A381VCG6</accession>
<dbReference type="InterPro" id="IPR013024">
    <property type="entry name" value="GGCT-like"/>
</dbReference>
<dbReference type="Pfam" id="PF13772">
    <property type="entry name" value="AIG2_2"/>
    <property type="match status" value="1"/>
</dbReference>
<sequence length="144" mass="16259">MLNYFAFGSNMSAQRMRERLGWSPSRSGVILPDYEMIFNKHSNDGGKANIMYSPGNLVEGILYSVNEEDLLILDKYEGVATKQYKRHEIEVQNNNKNSISAVAYKALNTGKASAPTEEYLNYILKGKEFLSPGYYAKLKSTKTL</sequence>
<dbReference type="CDD" id="cd06661">
    <property type="entry name" value="GGCT_like"/>
    <property type="match status" value="1"/>
</dbReference>
<reference evidence="2" key="1">
    <citation type="submission" date="2018-05" db="EMBL/GenBank/DDBJ databases">
        <authorList>
            <person name="Lanie J.A."/>
            <person name="Ng W.-L."/>
            <person name="Kazmierczak K.M."/>
            <person name="Andrzejewski T.M."/>
            <person name="Davidsen T.M."/>
            <person name="Wayne K.J."/>
            <person name="Tettelin H."/>
            <person name="Glass J.I."/>
            <person name="Rusch D."/>
            <person name="Podicherti R."/>
            <person name="Tsui H.-C.T."/>
            <person name="Winkler M.E."/>
        </authorList>
    </citation>
    <scope>NUCLEOTIDE SEQUENCE</scope>
</reference>
<dbReference type="PANTHER" id="PTHR12935:SF0">
    <property type="entry name" value="GAMMA-GLUTAMYLCYCLOTRANSFERASE"/>
    <property type="match status" value="1"/>
</dbReference>
<evidence type="ECO:0000256" key="1">
    <source>
        <dbReference type="ARBA" id="ARBA00023239"/>
    </source>
</evidence>
<dbReference type="EMBL" id="UINC01008455">
    <property type="protein sequence ID" value="SVA38052.1"/>
    <property type="molecule type" value="Genomic_DNA"/>
</dbReference>
<dbReference type="GO" id="GO:0003839">
    <property type="term" value="F:gamma-glutamylcyclotransferase activity"/>
    <property type="evidence" value="ECO:0007669"/>
    <property type="project" value="InterPro"/>
</dbReference>
<dbReference type="InterPro" id="IPR036568">
    <property type="entry name" value="GGCT-like_sf"/>
</dbReference>